<dbReference type="AlphaFoldDB" id="A0AAW0CF75"/>
<dbReference type="Proteomes" id="UP001383192">
    <property type="component" value="Unassembled WGS sequence"/>
</dbReference>
<sequence length="229" mass="25230">MHQSSRLASQRRRNSSSVVSIQPLPRTIGHRKRRKSRKLKSAAALQTRLMDELKKGLYSTLLSVTYAVTGALEASYVAESLSTSMLLDLDQRLGVSKGDNHSAARSSSDIDDSSMSWSGPASWSASLNTSLENLYTSKDSSNLQQSIRVLDEMLAEKQGHDERFSAIDDPSLWYQDPIDVPFTATRRIDSMSNDIKPLDSNNTGSTVPFYSTFYSPSFGSPTDSSFASN</sequence>
<name>A0AAW0CF75_9AGAR</name>
<feature type="compositionally biased region" description="Basic residues" evidence="1">
    <location>
        <begin position="28"/>
        <end position="40"/>
    </location>
</feature>
<evidence type="ECO:0000313" key="2">
    <source>
        <dbReference type="EMBL" id="KAK7037673.1"/>
    </source>
</evidence>
<dbReference type="EMBL" id="JAYKXP010000045">
    <property type="protein sequence ID" value="KAK7037673.1"/>
    <property type="molecule type" value="Genomic_DNA"/>
</dbReference>
<feature type="region of interest" description="Disordered" evidence="1">
    <location>
        <begin position="1"/>
        <end position="41"/>
    </location>
</feature>
<keyword evidence="3" id="KW-1185">Reference proteome</keyword>
<comment type="caution">
    <text evidence="2">The sequence shown here is derived from an EMBL/GenBank/DDBJ whole genome shotgun (WGS) entry which is preliminary data.</text>
</comment>
<gene>
    <name evidence="2" type="ORF">VNI00_010897</name>
</gene>
<proteinExistence type="predicted"/>
<evidence type="ECO:0000256" key="1">
    <source>
        <dbReference type="SAM" id="MobiDB-lite"/>
    </source>
</evidence>
<evidence type="ECO:0000313" key="3">
    <source>
        <dbReference type="Proteomes" id="UP001383192"/>
    </source>
</evidence>
<reference evidence="2 3" key="1">
    <citation type="submission" date="2024-01" db="EMBL/GenBank/DDBJ databases">
        <title>A draft genome for a cacao thread blight-causing isolate of Paramarasmius palmivorus.</title>
        <authorList>
            <person name="Baruah I.K."/>
            <person name="Bukari Y."/>
            <person name="Amoako-Attah I."/>
            <person name="Meinhardt L.W."/>
            <person name="Bailey B.A."/>
            <person name="Cohen S.P."/>
        </authorList>
    </citation>
    <scope>NUCLEOTIDE SEQUENCE [LARGE SCALE GENOMIC DNA]</scope>
    <source>
        <strain evidence="2 3">GH-12</strain>
    </source>
</reference>
<organism evidence="2 3">
    <name type="scientific">Paramarasmius palmivorus</name>
    <dbReference type="NCBI Taxonomy" id="297713"/>
    <lineage>
        <taxon>Eukaryota</taxon>
        <taxon>Fungi</taxon>
        <taxon>Dikarya</taxon>
        <taxon>Basidiomycota</taxon>
        <taxon>Agaricomycotina</taxon>
        <taxon>Agaricomycetes</taxon>
        <taxon>Agaricomycetidae</taxon>
        <taxon>Agaricales</taxon>
        <taxon>Marasmiineae</taxon>
        <taxon>Marasmiaceae</taxon>
        <taxon>Paramarasmius</taxon>
    </lineage>
</organism>
<feature type="region of interest" description="Disordered" evidence="1">
    <location>
        <begin position="96"/>
        <end position="115"/>
    </location>
</feature>
<protein>
    <submittedName>
        <fullName evidence="2">Uncharacterized protein</fullName>
    </submittedName>
</protein>
<accession>A0AAW0CF75</accession>